<dbReference type="Pfam" id="PF13649">
    <property type="entry name" value="Methyltransf_25"/>
    <property type="match status" value="1"/>
</dbReference>
<name>A0A8H4AY24_GIGMA</name>
<dbReference type="GO" id="GO:0032259">
    <property type="term" value="P:methylation"/>
    <property type="evidence" value="ECO:0007669"/>
    <property type="project" value="UniProtKB-KW"/>
</dbReference>
<dbReference type="GO" id="GO:0008168">
    <property type="term" value="F:methyltransferase activity"/>
    <property type="evidence" value="ECO:0007669"/>
    <property type="project" value="UniProtKB-KW"/>
</dbReference>
<accession>A0A8H4AY24</accession>
<organism evidence="3 4">
    <name type="scientific">Gigaspora margarita</name>
    <dbReference type="NCBI Taxonomy" id="4874"/>
    <lineage>
        <taxon>Eukaryota</taxon>
        <taxon>Fungi</taxon>
        <taxon>Fungi incertae sedis</taxon>
        <taxon>Mucoromycota</taxon>
        <taxon>Glomeromycotina</taxon>
        <taxon>Glomeromycetes</taxon>
        <taxon>Diversisporales</taxon>
        <taxon>Gigasporaceae</taxon>
        <taxon>Gigaspora</taxon>
    </lineage>
</organism>
<feature type="region of interest" description="Disordered" evidence="1">
    <location>
        <begin position="18"/>
        <end position="37"/>
    </location>
</feature>
<dbReference type="Gene3D" id="3.40.50.150">
    <property type="entry name" value="Vaccinia Virus protein VP39"/>
    <property type="match status" value="1"/>
</dbReference>
<sequence length="285" mass="32761">MGNKISHRIIKRKKTFRTNSYPSRDSNSNAISTDYSDSSNAQLVPQLKTVDGRPYFEENFSTYIDIGCGPGHWSFEIAQEYPYAEVYGIDILSSFPSKIKPKNCHFKTCDILEGLPFDDNEFDYIFMRHMLASIKAYQWFSVLKDIKRVLKSGGVIESVELNCTPHSIGPVQTQFMKICNDAMSDAFDIDLKLKFGPMFKDLGFQNVTFTSKYISLGKWDANAGKIGQIWTTNTVQMAEAVKSILLPHMKLTDDEWDRMFKTMYFDEVDKYHSYQEHYIVLATKG</sequence>
<dbReference type="EMBL" id="WTPW01000133">
    <property type="protein sequence ID" value="KAF0543571.1"/>
    <property type="molecule type" value="Genomic_DNA"/>
</dbReference>
<feature type="domain" description="Methyltransferase" evidence="2">
    <location>
        <begin position="65"/>
        <end position="154"/>
    </location>
</feature>
<protein>
    <submittedName>
        <fullName evidence="3">S-adenosyl-L-methionine-dependent methyltransferase</fullName>
    </submittedName>
</protein>
<evidence type="ECO:0000256" key="1">
    <source>
        <dbReference type="SAM" id="MobiDB-lite"/>
    </source>
</evidence>
<reference evidence="3 4" key="1">
    <citation type="journal article" date="2019" name="Environ. Microbiol.">
        <title>At the nexus of three kingdoms: the genome of the mycorrhizal fungus Gigaspora margarita provides insights into plant, endobacterial and fungal interactions.</title>
        <authorList>
            <person name="Venice F."/>
            <person name="Ghignone S."/>
            <person name="Salvioli di Fossalunga A."/>
            <person name="Amselem J."/>
            <person name="Novero M."/>
            <person name="Xianan X."/>
            <person name="Sedzielewska Toro K."/>
            <person name="Morin E."/>
            <person name="Lipzen A."/>
            <person name="Grigoriev I.V."/>
            <person name="Henrissat B."/>
            <person name="Martin F.M."/>
            <person name="Bonfante P."/>
        </authorList>
    </citation>
    <scope>NUCLEOTIDE SEQUENCE [LARGE SCALE GENOMIC DNA]</scope>
    <source>
        <strain evidence="3 4">BEG34</strain>
    </source>
</reference>
<dbReference type="PANTHER" id="PTHR43591:SF24">
    <property type="entry name" value="2-METHOXY-6-POLYPRENYL-1,4-BENZOQUINOL METHYLASE, MITOCHONDRIAL"/>
    <property type="match status" value="1"/>
</dbReference>
<proteinExistence type="predicted"/>
<dbReference type="AlphaFoldDB" id="A0A8H4AY24"/>
<dbReference type="OrthoDB" id="2013972at2759"/>
<evidence type="ECO:0000313" key="4">
    <source>
        <dbReference type="Proteomes" id="UP000439903"/>
    </source>
</evidence>
<comment type="caution">
    <text evidence="3">The sequence shown here is derived from an EMBL/GenBank/DDBJ whole genome shotgun (WGS) entry which is preliminary data.</text>
</comment>
<keyword evidence="3" id="KW-0489">Methyltransferase</keyword>
<evidence type="ECO:0000313" key="3">
    <source>
        <dbReference type="EMBL" id="KAF0543571.1"/>
    </source>
</evidence>
<dbReference type="InterPro" id="IPR041698">
    <property type="entry name" value="Methyltransf_25"/>
</dbReference>
<dbReference type="InterPro" id="IPR029063">
    <property type="entry name" value="SAM-dependent_MTases_sf"/>
</dbReference>
<dbReference type="Proteomes" id="UP000439903">
    <property type="component" value="Unassembled WGS sequence"/>
</dbReference>
<keyword evidence="4" id="KW-1185">Reference proteome</keyword>
<dbReference type="PANTHER" id="PTHR43591">
    <property type="entry name" value="METHYLTRANSFERASE"/>
    <property type="match status" value="1"/>
</dbReference>
<dbReference type="SUPFAM" id="SSF53335">
    <property type="entry name" value="S-adenosyl-L-methionine-dependent methyltransferases"/>
    <property type="match status" value="1"/>
</dbReference>
<evidence type="ECO:0000259" key="2">
    <source>
        <dbReference type="Pfam" id="PF13649"/>
    </source>
</evidence>
<gene>
    <name evidence="3" type="ORF">F8M41_003638</name>
</gene>
<dbReference type="CDD" id="cd02440">
    <property type="entry name" value="AdoMet_MTases"/>
    <property type="match status" value="1"/>
</dbReference>
<keyword evidence="3" id="KW-0808">Transferase</keyword>